<evidence type="ECO:0000313" key="4">
    <source>
        <dbReference type="Proteomes" id="UP000623467"/>
    </source>
</evidence>
<evidence type="ECO:0000259" key="2">
    <source>
        <dbReference type="Pfam" id="PF20152"/>
    </source>
</evidence>
<name>A0A8H6WXV2_9AGAR</name>
<dbReference type="Proteomes" id="UP000623467">
    <property type="component" value="Unassembled WGS sequence"/>
</dbReference>
<evidence type="ECO:0000256" key="1">
    <source>
        <dbReference type="SAM" id="Phobius"/>
    </source>
</evidence>
<feature type="transmembrane region" description="Helical" evidence="1">
    <location>
        <begin position="208"/>
        <end position="228"/>
    </location>
</feature>
<reference evidence="3" key="1">
    <citation type="submission" date="2020-05" db="EMBL/GenBank/DDBJ databases">
        <title>Mycena genomes resolve the evolution of fungal bioluminescence.</title>
        <authorList>
            <person name="Tsai I.J."/>
        </authorList>
    </citation>
    <scope>NUCLEOTIDE SEQUENCE</scope>
    <source>
        <strain evidence="3">160909Yilan</strain>
    </source>
</reference>
<accession>A0A8H6WXV2</accession>
<comment type="caution">
    <text evidence="3">The sequence shown here is derived from an EMBL/GenBank/DDBJ whole genome shotgun (WGS) entry which is preliminary data.</text>
</comment>
<dbReference type="PANTHER" id="PTHR40465">
    <property type="entry name" value="CHROMOSOME 1, WHOLE GENOME SHOTGUN SEQUENCE"/>
    <property type="match status" value="1"/>
</dbReference>
<dbReference type="Pfam" id="PF20152">
    <property type="entry name" value="DUF6534"/>
    <property type="match status" value="1"/>
</dbReference>
<keyword evidence="1" id="KW-0812">Transmembrane</keyword>
<feature type="transmembrane region" description="Helical" evidence="1">
    <location>
        <begin position="248"/>
        <end position="269"/>
    </location>
</feature>
<keyword evidence="1" id="KW-1133">Transmembrane helix</keyword>
<sequence>MSHSPNPLPSGLEITELAGPVVCTLELIFTLVHIMCVDTQLLGYLLNWALFGTLTLQLYLYYQAFPNDVLFNKCLVYTLCAIELVQTPLMTHDAFSAFVFGFGDLCALTSLGLEWVALPIMSGLVSLIGQSFYAYRVHVLSKSWWLPAFIIAVRIYISSLPDPTYDFIVQVALISSVGAFVHGADSHYGEFSEEAIKSGSEIYRSASVWLLGSALSDITSTTCLAYYLSKNNIGFHSTRAWFHRLIRLTIQTGSLTALMALVHLTLFFVFPGKPYFFTAAAVQSKLYANTILAVLNSRLQIVGGRRYTFALRGHRNYDE</sequence>
<protein>
    <recommendedName>
        <fullName evidence="2">DUF6534 domain-containing protein</fullName>
    </recommendedName>
</protein>
<dbReference type="AlphaFoldDB" id="A0A8H6WXV2"/>
<feature type="transmembrane region" description="Helical" evidence="1">
    <location>
        <begin position="275"/>
        <end position="295"/>
    </location>
</feature>
<dbReference type="EMBL" id="JACAZH010000066">
    <property type="protein sequence ID" value="KAF7330668.1"/>
    <property type="molecule type" value="Genomic_DNA"/>
</dbReference>
<dbReference type="PANTHER" id="PTHR40465:SF1">
    <property type="entry name" value="DUF6534 DOMAIN-CONTAINING PROTEIN"/>
    <property type="match status" value="1"/>
</dbReference>
<organism evidence="3 4">
    <name type="scientific">Mycena sanguinolenta</name>
    <dbReference type="NCBI Taxonomy" id="230812"/>
    <lineage>
        <taxon>Eukaryota</taxon>
        <taxon>Fungi</taxon>
        <taxon>Dikarya</taxon>
        <taxon>Basidiomycota</taxon>
        <taxon>Agaricomycotina</taxon>
        <taxon>Agaricomycetes</taxon>
        <taxon>Agaricomycetidae</taxon>
        <taxon>Agaricales</taxon>
        <taxon>Marasmiineae</taxon>
        <taxon>Mycenaceae</taxon>
        <taxon>Mycena</taxon>
    </lineage>
</organism>
<proteinExistence type="predicted"/>
<feature type="transmembrane region" description="Helical" evidence="1">
    <location>
        <begin position="94"/>
        <end position="118"/>
    </location>
</feature>
<gene>
    <name evidence="3" type="ORF">MSAN_02452100</name>
</gene>
<dbReference type="OrthoDB" id="2536347at2759"/>
<keyword evidence="1" id="KW-0472">Membrane</keyword>
<keyword evidence="4" id="KW-1185">Reference proteome</keyword>
<dbReference type="InterPro" id="IPR045339">
    <property type="entry name" value="DUF6534"/>
</dbReference>
<feature type="domain" description="DUF6534" evidence="2">
    <location>
        <begin position="213"/>
        <end position="298"/>
    </location>
</feature>
<evidence type="ECO:0000313" key="3">
    <source>
        <dbReference type="EMBL" id="KAF7330668.1"/>
    </source>
</evidence>
<feature type="transmembrane region" description="Helical" evidence="1">
    <location>
        <begin position="44"/>
        <end position="62"/>
    </location>
</feature>
<feature type="transmembrane region" description="Helical" evidence="1">
    <location>
        <begin position="139"/>
        <end position="157"/>
    </location>
</feature>